<accession>A0ABM7RAB5</accession>
<reference evidence="1 2" key="1">
    <citation type="submission" date="2021-06" db="EMBL/GenBank/DDBJ databases">
        <title>Complete genome of Haloferula helveola possessing various polysaccharide degrading enzymes.</title>
        <authorList>
            <person name="Takami H."/>
            <person name="Huang C."/>
            <person name="Hamasaki K."/>
        </authorList>
    </citation>
    <scope>NUCLEOTIDE SEQUENCE [LARGE SCALE GENOMIC DNA]</scope>
    <source>
        <strain evidence="1 2">CN-1</strain>
    </source>
</reference>
<gene>
    <name evidence="1" type="ORF">HAHE_03510</name>
</gene>
<sequence length="167" mass="19384">MTYRNLRSLGQRRDAEFYVTALRYAQTLWSRGMPAQAILQLNRAWSAELDPEDLVLSEWPPPYRALTWMLERRPAGCFIGNPVRHFQHLATRVRGRDAEIRSWRAWACFRLAEKILPEADFPRDQLQADREELVFPDSDRVLSGLKRLGWEGEAGLLGELIHGQNNP</sequence>
<proteinExistence type="predicted"/>
<dbReference type="Proteomes" id="UP001374893">
    <property type="component" value="Chromosome"/>
</dbReference>
<keyword evidence="2" id="KW-1185">Reference proteome</keyword>
<evidence type="ECO:0000313" key="2">
    <source>
        <dbReference type="Proteomes" id="UP001374893"/>
    </source>
</evidence>
<evidence type="ECO:0000313" key="1">
    <source>
        <dbReference type="EMBL" id="BCX46443.1"/>
    </source>
</evidence>
<protein>
    <submittedName>
        <fullName evidence="1">Uncharacterized protein</fullName>
    </submittedName>
</protein>
<name>A0ABM7RAB5_9BACT</name>
<dbReference type="EMBL" id="AP024702">
    <property type="protein sequence ID" value="BCX46443.1"/>
    <property type="molecule type" value="Genomic_DNA"/>
</dbReference>
<organism evidence="1 2">
    <name type="scientific">Haloferula helveola</name>
    <dbReference type="NCBI Taxonomy" id="490095"/>
    <lineage>
        <taxon>Bacteria</taxon>
        <taxon>Pseudomonadati</taxon>
        <taxon>Verrucomicrobiota</taxon>
        <taxon>Verrucomicrobiia</taxon>
        <taxon>Verrucomicrobiales</taxon>
        <taxon>Verrucomicrobiaceae</taxon>
        <taxon>Haloferula</taxon>
    </lineage>
</organism>